<evidence type="ECO:0000256" key="4">
    <source>
        <dbReference type="PIRNR" id="PIRNR017250"/>
    </source>
</evidence>
<protein>
    <recommendedName>
        <fullName evidence="4">tRNA-splicing endonuclease subunit Sen34</fullName>
        <ecNumber evidence="4">4.6.1.16</ecNumber>
    </recommendedName>
</protein>
<dbReference type="AlphaFoldDB" id="A0AAW0WN77"/>
<dbReference type="Gene3D" id="3.40.1350.10">
    <property type="match status" value="1"/>
</dbReference>
<gene>
    <name evidence="8" type="ORF">OTU49_009109</name>
</gene>
<dbReference type="GO" id="GO:0000213">
    <property type="term" value="F:tRNA-intron lyase activity"/>
    <property type="evidence" value="ECO:0007669"/>
    <property type="project" value="UniProtKB-UniRule"/>
</dbReference>
<keyword evidence="3 4" id="KW-0456">Lyase</keyword>
<dbReference type="CDD" id="cd22363">
    <property type="entry name" value="tRNA-intron_lyase_C"/>
    <property type="match status" value="1"/>
</dbReference>
<dbReference type="Pfam" id="PF01974">
    <property type="entry name" value="tRNA_int_endo"/>
    <property type="match status" value="1"/>
</dbReference>
<feature type="domain" description="tRNA intron endonuclease catalytic" evidence="6">
    <location>
        <begin position="205"/>
        <end position="287"/>
    </location>
</feature>
<evidence type="ECO:0000256" key="3">
    <source>
        <dbReference type="ARBA" id="ARBA00023239"/>
    </source>
</evidence>
<comment type="function">
    <text evidence="4">Constitutes one of the two catalytic subunit of the tRNA-splicing endonuclease complex, a complex responsible for identification and cleavage of the splice sites in pre-tRNA. It cleaves pre-tRNA at the 5'- and 3'-splice sites to release the intron. The products are an intron and two tRNA half-molecules bearing 2',3'-cyclic phosphate and 5'-OH termini. There are no conserved sequences at the splice sites, but the intron is invariably located at the same site in the gene, placing the splice sites an invariant distance from the constant structural features of the tRNA body.</text>
</comment>
<evidence type="ECO:0000259" key="6">
    <source>
        <dbReference type="Pfam" id="PF01974"/>
    </source>
</evidence>
<evidence type="ECO:0000256" key="1">
    <source>
        <dbReference type="ARBA" id="ARBA00008078"/>
    </source>
</evidence>
<feature type="active site" evidence="5">
    <location>
        <position position="233"/>
    </location>
</feature>
<accession>A0AAW0WN77</accession>
<dbReference type="InterPro" id="IPR036167">
    <property type="entry name" value="tRNA_intron_Endo_cat-like_sf"/>
</dbReference>
<dbReference type="PANTHER" id="PTHR13070:SF0">
    <property type="entry name" value="TRNA-SPLICING ENDONUCLEASE SUBUNIT SEN34"/>
    <property type="match status" value="1"/>
</dbReference>
<keyword evidence="2 4" id="KW-0819">tRNA processing</keyword>
<dbReference type="InterPro" id="IPR016690">
    <property type="entry name" value="TSEN34"/>
</dbReference>
<dbReference type="Proteomes" id="UP001445076">
    <property type="component" value="Unassembled WGS sequence"/>
</dbReference>
<dbReference type="PANTHER" id="PTHR13070">
    <property type="entry name" value="TRNA-SPLICING ENDONUCLEASE SUBUNIT SEN34-RELATED"/>
    <property type="match status" value="1"/>
</dbReference>
<dbReference type="SUPFAM" id="SSF53032">
    <property type="entry name" value="tRNA-intron endonuclease catalytic domain-like"/>
    <property type="match status" value="1"/>
</dbReference>
<evidence type="ECO:0000256" key="2">
    <source>
        <dbReference type="ARBA" id="ARBA00022694"/>
    </source>
</evidence>
<proteinExistence type="inferred from homology"/>
<sequence>MEANAVFETEDQIKLIIACGQGHIWNVEDVKMAWTKYRIIGCLVGSLPRNPHQSSMMGLPLKLMPEEVTLLLEKRFAKPVTYPEMTEEPSSIIKNTFKQHRQKCYQEQIMAALQQRKHEIENIADTILEGKRKKFELRKKNKQGSAQNYNFLLTKEKVIEEEIRKIQTLPEHLQVIEVFAESPMVGMLKSEVAKWSFPTNNMEKLRYAVFKDLWEQNYYLTTGVKFGGDFLVYPGDPHLFHATFIVKCVMDVQCVDQCDLVSWSRIGTATKKTLVLATFDQSEQVSYKSYQWVENEAN</sequence>
<evidence type="ECO:0000256" key="5">
    <source>
        <dbReference type="PIRSR" id="PIRSR017250-50"/>
    </source>
</evidence>
<dbReference type="PIRSF" id="PIRSF017250">
    <property type="entry name" value="tRNA_splic_SEN34"/>
    <property type="match status" value="1"/>
</dbReference>
<dbReference type="GO" id="GO:0003676">
    <property type="term" value="F:nucleic acid binding"/>
    <property type="evidence" value="ECO:0007669"/>
    <property type="project" value="InterPro"/>
</dbReference>
<keyword evidence="9" id="KW-1185">Reference proteome</keyword>
<dbReference type="EMBL" id="JARKIK010000071">
    <property type="protein sequence ID" value="KAK8728716.1"/>
    <property type="molecule type" value="Genomic_DNA"/>
</dbReference>
<reference evidence="8 9" key="1">
    <citation type="journal article" date="2024" name="BMC Genomics">
        <title>Genome assembly of redclaw crayfish (Cherax quadricarinatus) provides insights into its immune adaptation and hypoxia tolerance.</title>
        <authorList>
            <person name="Liu Z."/>
            <person name="Zheng J."/>
            <person name="Li H."/>
            <person name="Fang K."/>
            <person name="Wang S."/>
            <person name="He J."/>
            <person name="Zhou D."/>
            <person name="Weng S."/>
            <person name="Chi M."/>
            <person name="Gu Z."/>
            <person name="He J."/>
            <person name="Li F."/>
            <person name="Wang M."/>
        </authorList>
    </citation>
    <scope>NUCLEOTIDE SEQUENCE [LARGE SCALE GENOMIC DNA]</scope>
    <source>
        <strain evidence="8">ZL_2023a</strain>
    </source>
</reference>
<dbReference type="Pfam" id="PF26577">
    <property type="entry name" value="TSEN34_N"/>
    <property type="match status" value="1"/>
</dbReference>
<dbReference type="EC" id="4.6.1.16" evidence="4"/>
<dbReference type="NCBIfam" id="TIGR00324">
    <property type="entry name" value="endA"/>
    <property type="match status" value="1"/>
</dbReference>
<evidence type="ECO:0000313" key="8">
    <source>
        <dbReference type="EMBL" id="KAK8728716.1"/>
    </source>
</evidence>
<feature type="domain" description="TSEN34 N-terminal" evidence="7">
    <location>
        <begin position="14"/>
        <end position="80"/>
    </location>
</feature>
<feature type="active site" evidence="5">
    <location>
        <position position="272"/>
    </location>
</feature>
<comment type="similarity">
    <text evidence="1 4">Belongs to the tRNA-intron endonuclease family.</text>
</comment>
<comment type="caution">
    <text evidence="8">The sequence shown here is derived from an EMBL/GenBank/DDBJ whole genome shotgun (WGS) entry which is preliminary data.</text>
</comment>
<evidence type="ECO:0000313" key="9">
    <source>
        <dbReference type="Proteomes" id="UP001445076"/>
    </source>
</evidence>
<dbReference type="InterPro" id="IPR006677">
    <property type="entry name" value="tRNA_intron_Endonuc_cat-like"/>
</dbReference>
<dbReference type="GO" id="GO:0000379">
    <property type="term" value="P:tRNA-type intron splice site recognition and cleavage"/>
    <property type="evidence" value="ECO:0007669"/>
    <property type="project" value="UniProtKB-UniRule"/>
</dbReference>
<feature type="active site" evidence="5">
    <location>
        <position position="241"/>
    </location>
</feature>
<evidence type="ECO:0000259" key="7">
    <source>
        <dbReference type="Pfam" id="PF26577"/>
    </source>
</evidence>
<dbReference type="GO" id="GO:0000214">
    <property type="term" value="C:tRNA-intron endonuclease complex"/>
    <property type="evidence" value="ECO:0007669"/>
    <property type="project" value="UniProtKB-UniRule"/>
</dbReference>
<dbReference type="InterPro" id="IPR011856">
    <property type="entry name" value="tRNA_endonuc-like_dom_sf"/>
</dbReference>
<organism evidence="8 9">
    <name type="scientific">Cherax quadricarinatus</name>
    <name type="common">Australian red claw crayfish</name>
    <dbReference type="NCBI Taxonomy" id="27406"/>
    <lineage>
        <taxon>Eukaryota</taxon>
        <taxon>Metazoa</taxon>
        <taxon>Ecdysozoa</taxon>
        <taxon>Arthropoda</taxon>
        <taxon>Crustacea</taxon>
        <taxon>Multicrustacea</taxon>
        <taxon>Malacostraca</taxon>
        <taxon>Eumalacostraca</taxon>
        <taxon>Eucarida</taxon>
        <taxon>Decapoda</taxon>
        <taxon>Pleocyemata</taxon>
        <taxon>Astacidea</taxon>
        <taxon>Parastacoidea</taxon>
        <taxon>Parastacidae</taxon>
        <taxon>Cherax</taxon>
    </lineage>
</organism>
<name>A0AAW0WN77_CHEQU</name>
<dbReference type="InterPro" id="IPR059049">
    <property type="entry name" value="TSEN34_N"/>
</dbReference>
<dbReference type="InterPro" id="IPR006676">
    <property type="entry name" value="tRNA_splic"/>
</dbReference>